<gene>
    <name evidence="2" type="ORF">C2G38_2294093</name>
</gene>
<proteinExistence type="predicted"/>
<evidence type="ECO:0000256" key="1">
    <source>
        <dbReference type="SAM" id="MobiDB-lite"/>
    </source>
</evidence>
<evidence type="ECO:0000313" key="2">
    <source>
        <dbReference type="EMBL" id="RIB01776.1"/>
    </source>
</evidence>
<name>A0A397U3Z3_9GLOM</name>
<reference evidence="2 3" key="1">
    <citation type="submission" date="2018-06" db="EMBL/GenBank/DDBJ databases">
        <title>Comparative genomics reveals the genomic features of Rhizophagus irregularis, R. cerebriforme, R. diaphanum and Gigaspora rosea, and their symbiotic lifestyle signature.</title>
        <authorList>
            <person name="Morin E."/>
            <person name="San Clemente H."/>
            <person name="Chen E.C.H."/>
            <person name="De La Providencia I."/>
            <person name="Hainaut M."/>
            <person name="Kuo A."/>
            <person name="Kohler A."/>
            <person name="Murat C."/>
            <person name="Tang N."/>
            <person name="Roy S."/>
            <person name="Loubradou J."/>
            <person name="Henrissat B."/>
            <person name="Grigoriev I.V."/>
            <person name="Corradi N."/>
            <person name="Roux C."/>
            <person name="Martin F.M."/>
        </authorList>
    </citation>
    <scope>NUCLEOTIDE SEQUENCE [LARGE SCALE GENOMIC DNA]</scope>
    <source>
        <strain evidence="2 3">DAOM 194757</strain>
    </source>
</reference>
<keyword evidence="3" id="KW-1185">Reference proteome</keyword>
<feature type="compositionally biased region" description="Basic and acidic residues" evidence="1">
    <location>
        <begin position="145"/>
        <end position="161"/>
    </location>
</feature>
<accession>A0A397U3Z3</accession>
<feature type="region of interest" description="Disordered" evidence="1">
    <location>
        <begin position="130"/>
        <end position="161"/>
    </location>
</feature>
<sequence>MPVSPNAKFHIGLNPQHWYQDSFVLGVDLFSEPVVPATPFEKFGAVEYASVNVDFSYLENIWRTYVFTAKGEGFGIMKKTLNLAIAAGRVEELYEIHKNFIGQIENEVVSRSGDDYAEFALTINNPVSVRMKGQPKGSNNINSDIKGKSNQDARENRVGRP</sequence>
<dbReference type="OrthoDB" id="2438468at2759"/>
<dbReference type="EMBL" id="QKWP01002945">
    <property type="protein sequence ID" value="RIB01776.1"/>
    <property type="molecule type" value="Genomic_DNA"/>
</dbReference>
<protein>
    <submittedName>
        <fullName evidence="2">Uncharacterized protein</fullName>
    </submittedName>
</protein>
<dbReference type="AlphaFoldDB" id="A0A397U3Z3"/>
<evidence type="ECO:0000313" key="3">
    <source>
        <dbReference type="Proteomes" id="UP000266673"/>
    </source>
</evidence>
<comment type="caution">
    <text evidence="2">The sequence shown here is derived from an EMBL/GenBank/DDBJ whole genome shotgun (WGS) entry which is preliminary data.</text>
</comment>
<dbReference type="Proteomes" id="UP000266673">
    <property type="component" value="Unassembled WGS sequence"/>
</dbReference>
<organism evidence="2 3">
    <name type="scientific">Gigaspora rosea</name>
    <dbReference type="NCBI Taxonomy" id="44941"/>
    <lineage>
        <taxon>Eukaryota</taxon>
        <taxon>Fungi</taxon>
        <taxon>Fungi incertae sedis</taxon>
        <taxon>Mucoromycota</taxon>
        <taxon>Glomeromycotina</taxon>
        <taxon>Glomeromycetes</taxon>
        <taxon>Diversisporales</taxon>
        <taxon>Gigasporaceae</taxon>
        <taxon>Gigaspora</taxon>
    </lineage>
</organism>